<dbReference type="InterPro" id="IPR050302">
    <property type="entry name" value="Rab_GAP_TBC_domain"/>
</dbReference>
<dbReference type="WBParaSite" id="TCONS_00008689.p1">
    <property type="protein sequence ID" value="TCONS_00008689.p1"/>
    <property type="gene ID" value="XLOC_006606"/>
</dbReference>
<name>A0AAF5DAK9_STRER</name>
<dbReference type="PANTHER" id="PTHR47219:SF4">
    <property type="entry name" value="TBC1 DOMAIN FAMILY MEMBER 10A"/>
    <property type="match status" value="1"/>
</dbReference>
<evidence type="ECO:0000313" key="3">
    <source>
        <dbReference type="WBParaSite" id="TCONS_00008689.p1"/>
    </source>
</evidence>
<dbReference type="PANTHER" id="PTHR47219">
    <property type="entry name" value="RAB GTPASE-ACTIVATING PROTEIN 1-LIKE"/>
    <property type="match status" value="1"/>
</dbReference>
<dbReference type="InterPro" id="IPR000195">
    <property type="entry name" value="Rab-GAP-TBC_dom"/>
</dbReference>
<protein>
    <submittedName>
        <fullName evidence="3">Rab-GAP TBC domain-containing protein</fullName>
    </submittedName>
</protein>
<dbReference type="GO" id="GO:0031267">
    <property type="term" value="F:small GTPase binding"/>
    <property type="evidence" value="ECO:0007669"/>
    <property type="project" value="TreeGrafter"/>
</dbReference>
<evidence type="ECO:0000313" key="2">
    <source>
        <dbReference type="Proteomes" id="UP000035681"/>
    </source>
</evidence>
<proteinExistence type="predicted"/>
<dbReference type="SUPFAM" id="SSF47923">
    <property type="entry name" value="Ypt/Rab-GAP domain of gyp1p"/>
    <property type="match status" value="2"/>
</dbReference>
<sequence length="357" mass="42404">MKEHKKTHKGSTDNKNYILPFEMVWRKEVKCSYQPINTNLLPHNLPDNKRRFPFKSVDISKEIVAVNNKFLTVEKKEKIWIALLDDWNDYYINNFDLIRNLCRKGIPQTVRGIIWLNLIRIKDNFNLNTYENMDSDPKCTYEISKDLNRQYPNHEMFSSSSHYGEQGQRNLFNILKAYTIIFPEKGYCQAQAPIAALLLIQTPPEYAFKLFIGICETIAKDYYSDNLDRLQKEGKILKSLLKLHLPKIYHLFEEYDVQPELYMVEWFLCLYSRTFPIDVVFRLWDILFCEGHKIIFKTALVLIKHIFMKKISNPDTITILQKLKKVPESLTNGDYLISEILKTKIEHYELIQVHYNM</sequence>
<dbReference type="FunFam" id="1.10.472.80:FF:000008">
    <property type="entry name" value="TBC1 domain family member 10A"/>
    <property type="match status" value="1"/>
</dbReference>
<dbReference type="Gene3D" id="1.10.8.270">
    <property type="entry name" value="putative rabgap domain of human tbc1 domain family member 14 like domains"/>
    <property type="match status" value="1"/>
</dbReference>
<evidence type="ECO:0000259" key="1">
    <source>
        <dbReference type="PROSITE" id="PS50086"/>
    </source>
</evidence>
<dbReference type="Gene3D" id="1.10.10.750">
    <property type="entry name" value="Ypt/Rab-GAP domain of gyp1p, domain 1"/>
    <property type="match status" value="1"/>
</dbReference>
<accession>A0AAF5DAK9</accession>
<dbReference type="AlphaFoldDB" id="A0AAF5DAK9"/>
<organism evidence="2 3">
    <name type="scientific">Strongyloides stercoralis</name>
    <name type="common">Threadworm</name>
    <dbReference type="NCBI Taxonomy" id="6248"/>
    <lineage>
        <taxon>Eukaryota</taxon>
        <taxon>Metazoa</taxon>
        <taxon>Ecdysozoa</taxon>
        <taxon>Nematoda</taxon>
        <taxon>Chromadorea</taxon>
        <taxon>Rhabditida</taxon>
        <taxon>Tylenchina</taxon>
        <taxon>Panagrolaimomorpha</taxon>
        <taxon>Strongyloidoidea</taxon>
        <taxon>Strongyloididae</taxon>
        <taxon>Strongyloides</taxon>
    </lineage>
</organism>
<dbReference type="Proteomes" id="UP000035681">
    <property type="component" value="Unplaced"/>
</dbReference>
<keyword evidence="2" id="KW-1185">Reference proteome</keyword>
<dbReference type="GO" id="GO:0005096">
    <property type="term" value="F:GTPase activator activity"/>
    <property type="evidence" value="ECO:0007669"/>
    <property type="project" value="TreeGrafter"/>
</dbReference>
<dbReference type="PROSITE" id="PS50086">
    <property type="entry name" value="TBC_RABGAP"/>
    <property type="match status" value="1"/>
</dbReference>
<dbReference type="Pfam" id="PF00566">
    <property type="entry name" value="RabGAP-TBC"/>
    <property type="match status" value="1"/>
</dbReference>
<feature type="domain" description="Rab-GAP TBC" evidence="1">
    <location>
        <begin position="105"/>
        <end position="291"/>
    </location>
</feature>
<dbReference type="InterPro" id="IPR035969">
    <property type="entry name" value="Rab-GAP_TBC_sf"/>
</dbReference>
<dbReference type="SMART" id="SM00164">
    <property type="entry name" value="TBC"/>
    <property type="match status" value="1"/>
</dbReference>
<reference evidence="3" key="1">
    <citation type="submission" date="2024-02" db="UniProtKB">
        <authorList>
            <consortium name="WormBaseParasite"/>
        </authorList>
    </citation>
    <scope>IDENTIFICATION</scope>
</reference>
<dbReference type="Gene3D" id="1.10.472.80">
    <property type="entry name" value="Ypt/Rab-GAP domain of gyp1p, domain 3"/>
    <property type="match status" value="1"/>
</dbReference>